<sequence length="190" mass="20895">MGSHVQLEATVGKLMKLPGAKKILRYIDENYIWINVIGIRPFMLSYVKLTGTKPLLIFTRGHILTHLHSTWLRETAFHCDGGVIYLPSSVWDTSSDQFGCKGNTICTFIIPPSSLPDPETINGPALTSTLLVSSAGSVYTKITVLSVEPFTITEINFWSATITAGDANYATLIPEKSVLPPAFILNLPWE</sequence>
<dbReference type="EMBL" id="CAJHIA010000015">
    <property type="protein sequence ID" value="CAD6445506.1"/>
    <property type="molecule type" value="Genomic_DNA"/>
</dbReference>
<protein>
    <submittedName>
        <fullName evidence="1">546480f2-2f3c-49dd-96a7-ba9e84a9516e</fullName>
    </submittedName>
</protein>
<organism evidence="1 2">
    <name type="scientific">Sclerotinia trifoliorum</name>
    <dbReference type="NCBI Taxonomy" id="28548"/>
    <lineage>
        <taxon>Eukaryota</taxon>
        <taxon>Fungi</taxon>
        <taxon>Dikarya</taxon>
        <taxon>Ascomycota</taxon>
        <taxon>Pezizomycotina</taxon>
        <taxon>Leotiomycetes</taxon>
        <taxon>Helotiales</taxon>
        <taxon>Sclerotiniaceae</taxon>
        <taxon>Sclerotinia</taxon>
    </lineage>
</organism>
<accession>A0A8H2VWK4</accession>
<reference evidence="1" key="1">
    <citation type="submission" date="2020-10" db="EMBL/GenBank/DDBJ databases">
        <authorList>
            <person name="Kusch S."/>
        </authorList>
    </citation>
    <scope>NUCLEOTIDE SEQUENCE</scope>
    <source>
        <strain evidence="1">SwB9</strain>
    </source>
</reference>
<evidence type="ECO:0000313" key="1">
    <source>
        <dbReference type="EMBL" id="CAD6445506.1"/>
    </source>
</evidence>
<comment type="caution">
    <text evidence="1">The sequence shown here is derived from an EMBL/GenBank/DDBJ whole genome shotgun (WGS) entry which is preliminary data.</text>
</comment>
<keyword evidence="2" id="KW-1185">Reference proteome</keyword>
<name>A0A8H2VWK4_9HELO</name>
<proteinExistence type="predicted"/>
<dbReference type="Proteomes" id="UP000624404">
    <property type="component" value="Unassembled WGS sequence"/>
</dbReference>
<evidence type="ECO:0000313" key="2">
    <source>
        <dbReference type="Proteomes" id="UP000624404"/>
    </source>
</evidence>
<dbReference type="AlphaFoldDB" id="A0A8H2VWK4"/>
<gene>
    <name evidence="1" type="ORF">SCLTRI_LOCUS5296</name>
</gene>